<dbReference type="SUPFAM" id="SSF47413">
    <property type="entry name" value="lambda repressor-like DNA-binding domains"/>
    <property type="match status" value="1"/>
</dbReference>
<dbReference type="InterPro" id="IPR010982">
    <property type="entry name" value="Lambda_DNA-bd_dom_sf"/>
</dbReference>
<dbReference type="SMART" id="SM00530">
    <property type="entry name" value="HTH_XRE"/>
    <property type="match status" value="1"/>
</dbReference>
<comment type="caution">
    <text evidence="2">The sequence shown here is derived from an EMBL/GenBank/DDBJ whole genome shotgun (WGS) entry which is preliminary data.</text>
</comment>
<reference evidence="2" key="1">
    <citation type="submission" date="2016-10" db="EMBL/GenBank/DDBJ databases">
        <title>Sequence of Gallionella enrichment culture.</title>
        <authorList>
            <person name="Poehlein A."/>
            <person name="Muehling M."/>
            <person name="Daniel R."/>
        </authorList>
    </citation>
    <scope>NUCLEOTIDE SEQUENCE</scope>
</reference>
<proteinExistence type="predicted"/>
<organism evidence="2">
    <name type="scientific">mine drainage metagenome</name>
    <dbReference type="NCBI Taxonomy" id="410659"/>
    <lineage>
        <taxon>unclassified sequences</taxon>
        <taxon>metagenomes</taxon>
        <taxon>ecological metagenomes</taxon>
    </lineage>
</organism>
<sequence>MNILTIGAIIKKERTACGLSQKALAEASHVSRVTIVNLERGKVGDIGAIKLSEIAEIIGTPMFSTGKKMDFVKITLSNINTSYKKSMSVSDLEKFMLSGKIEPGLEGQVMHLIDETPTSLVAGAVKQLSAKKNINAKLVWKTLAHVASEIKSPNKFWNAVG</sequence>
<name>A0A1J5RLW5_9ZZZZ</name>
<gene>
    <name evidence="2" type="ORF">GALL_213090</name>
</gene>
<dbReference type="PROSITE" id="PS50943">
    <property type="entry name" value="HTH_CROC1"/>
    <property type="match status" value="1"/>
</dbReference>
<evidence type="ECO:0000313" key="2">
    <source>
        <dbReference type="EMBL" id="OIQ96721.1"/>
    </source>
</evidence>
<dbReference type="GO" id="GO:0003677">
    <property type="term" value="F:DNA binding"/>
    <property type="evidence" value="ECO:0007669"/>
    <property type="project" value="InterPro"/>
</dbReference>
<dbReference type="CDD" id="cd00093">
    <property type="entry name" value="HTH_XRE"/>
    <property type="match status" value="1"/>
</dbReference>
<dbReference type="Gene3D" id="1.10.260.40">
    <property type="entry name" value="lambda repressor-like DNA-binding domains"/>
    <property type="match status" value="1"/>
</dbReference>
<feature type="domain" description="HTH cro/C1-type" evidence="1">
    <location>
        <begin position="10"/>
        <end position="72"/>
    </location>
</feature>
<dbReference type="EMBL" id="MLJW01000144">
    <property type="protein sequence ID" value="OIQ96721.1"/>
    <property type="molecule type" value="Genomic_DNA"/>
</dbReference>
<dbReference type="Pfam" id="PF01381">
    <property type="entry name" value="HTH_3"/>
    <property type="match status" value="1"/>
</dbReference>
<accession>A0A1J5RLW5</accession>
<evidence type="ECO:0000259" key="1">
    <source>
        <dbReference type="PROSITE" id="PS50943"/>
    </source>
</evidence>
<dbReference type="InterPro" id="IPR001387">
    <property type="entry name" value="Cro/C1-type_HTH"/>
</dbReference>
<protein>
    <submittedName>
        <fullName evidence="2">Anaerobic benzoate catabolism transcriptional regulator</fullName>
    </submittedName>
</protein>
<dbReference type="AlphaFoldDB" id="A0A1J5RLW5"/>